<evidence type="ECO:0000256" key="1">
    <source>
        <dbReference type="ARBA" id="ARBA00022448"/>
    </source>
</evidence>
<organism evidence="9 10">
    <name type="scientific">Selenihalanaerobacter shriftii</name>
    <dbReference type="NCBI Taxonomy" id="142842"/>
    <lineage>
        <taxon>Bacteria</taxon>
        <taxon>Bacillati</taxon>
        <taxon>Bacillota</taxon>
        <taxon>Clostridia</taxon>
        <taxon>Halanaerobiales</taxon>
        <taxon>Halobacteroidaceae</taxon>
        <taxon>Selenihalanaerobacter</taxon>
    </lineage>
</organism>
<dbReference type="CDD" id="cd16371">
    <property type="entry name" value="DMSOR_beta_like"/>
    <property type="match status" value="1"/>
</dbReference>
<dbReference type="AlphaFoldDB" id="A0A1T4LRD0"/>
<dbReference type="GO" id="GO:0051539">
    <property type="term" value="F:4 iron, 4 sulfur cluster binding"/>
    <property type="evidence" value="ECO:0007669"/>
    <property type="project" value="UniProtKB-KW"/>
</dbReference>
<keyword evidence="6" id="KW-0408">Iron</keyword>
<feature type="domain" description="4Fe-4S ferredoxin-type" evidence="8">
    <location>
        <begin position="45"/>
        <end position="78"/>
    </location>
</feature>
<evidence type="ECO:0000313" key="10">
    <source>
        <dbReference type="Proteomes" id="UP000190625"/>
    </source>
</evidence>
<proteinExistence type="predicted"/>
<dbReference type="Pfam" id="PF12797">
    <property type="entry name" value="Fer4_2"/>
    <property type="match status" value="1"/>
</dbReference>
<dbReference type="PANTHER" id="PTHR43177:SF5">
    <property type="entry name" value="ANAEROBIC DIMETHYL SULFOXIDE REDUCTASE CHAIN B-RELATED"/>
    <property type="match status" value="1"/>
</dbReference>
<dbReference type="EMBL" id="FUWM01000009">
    <property type="protein sequence ID" value="SJZ57197.1"/>
    <property type="molecule type" value="Genomic_DNA"/>
</dbReference>
<feature type="domain" description="4Fe-4S ferredoxin-type" evidence="8">
    <location>
        <begin position="3"/>
        <end position="33"/>
    </location>
</feature>
<accession>A0A1T4LRD0</accession>
<protein>
    <submittedName>
        <fullName evidence="9">Anaerobic dimethyl sulfoxide reductase subunit B (DMSO reductase iron-sulfur subunit)</fullName>
    </submittedName>
</protein>
<feature type="domain" description="4Fe-4S ferredoxin-type" evidence="8">
    <location>
        <begin position="80"/>
        <end position="109"/>
    </location>
</feature>
<evidence type="ECO:0000256" key="6">
    <source>
        <dbReference type="ARBA" id="ARBA00023004"/>
    </source>
</evidence>
<dbReference type="InterPro" id="IPR050954">
    <property type="entry name" value="ET_IronSulfur_Cluster-Binding"/>
</dbReference>
<dbReference type="GO" id="GO:0046872">
    <property type="term" value="F:metal ion binding"/>
    <property type="evidence" value="ECO:0007669"/>
    <property type="project" value="UniProtKB-KW"/>
</dbReference>
<dbReference type="RefSeq" id="WP_078809712.1">
    <property type="nucleotide sequence ID" value="NZ_FUWM01000009.1"/>
</dbReference>
<keyword evidence="1" id="KW-0813">Transport</keyword>
<dbReference type="Proteomes" id="UP000190625">
    <property type="component" value="Unassembled WGS sequence"/>
</dbReference>
<evidence type="ECO:0000256" key="4">
    <source>
        <dbReference type="ARBA" id="ARBA00022737"/>
    </source>
</evidence>
<evidence type="ECO:0000259" key="8">
    <source>
        <dbReference type="PROSITE" id="PS51379"/>
    </source>
</evidence>
<keyword evidence="7" id="KW-0411">Iron-sulfur</keyword>
<evidence type="ECO:0000256" key="7">
    <source>
        <dbReference type="ARBA" id="ARBA00023014"/>
    </source>
</evidence>
<sequence length="149" mass="16691">MQLKFYFDQNKCINCNACVVACKSWNNLDGISYRRVITKENGKFPDVSVENISVSCNHCQEPACQRVCPIDAISKDKENGVVNVNQDKCIGCMKCKEVCSIDAPQFLDKINAKMQKCDFCYDRLGEGKAPICVKACIMRTLKFGTLANN</sequence>
<evidence type="ECO:0000256" key="2">
    <source>
        <dbReference type="ARBA" id="ARBA00022485"/>
    </source>
</evidence>
<dbReference type="Pfam" id="PF13247">
    <property type="entry name" value="Fer4_11"/>
    <property type="match status" value="1"/>
</dbReference>
<dbReference type="Gene3D" id="3.30.70.20">
    <property type="match status" value="2"/>
</dbReference>
<reference evidence="10" key="1">
    <citation type="submission" date="2017-02" db="EMBL/GenBank/DDBJ databases">
        <authorList>
            <person name="Varghese N."/>
            <person name="Submissions S."/>
        </authorList>
    </citation>
    <scope>NUCLEOTIDE SEQUENCE [LARGE SCALE GENOMIC DNA]</scope>
    <source>
        <strain evidence="10">ATCC BAA-73</strain>
    </source>
</reference>
<dbReference type="PANTHER" id="PTHR43177">
    <property type="entry name" value="PROTEIN NRFC"/>
    <property type="match status" value="1"/>
</dbReference>
<keyword evidence="10" id="KW-1185">Reference proteome</keyword>
<evidence type="ECO:0000313" key="9">
    <source>
        <dbReference type="EMBL" id="SJZ57197.1"/>
    </source>
</evidence>
<dbReference type="OrthoDB" id="9810688at2"/>
<keyword evidence="3" id="KW-0479">Metal-binding</keyword>
<keyword evidence="5" id="KW-0249">Electron transport</keyword>
<dbReference type="SUPFAM" id="SSF54862">
    <property type="entry name" value="4Fe-4S ferredoxins"/>
    <property type="match status" value="1"/>
</dbReference>
<dbReference type="PROSITE" id="PS51379">
    <property type="entry name" value="4FE4S_FER_2"/>
    <property type="match status" value="3"/>
</dbReference>
<evidence type="ECO:0000256" key="3">
    <source>
        <dbReference type="ARBA" id="ARBA00022723"/>
    </source>
</evidence>
<dbReference type="STRING" id="142842.SAMN02745118_01223"/>
<gene>
    <name evidence="9" type="ORF">SAMN02745118_01223</name>
</gene>
<dbReference type="InterPro" id="IPR017896">
    <property type="entry name" value="4Fe4S_Fe-S-bd"/>
</dbReference>
<keyword evidence="4" id="KW-0677">Repeat</keyword>
<keyword evidence="2" id="KW-0004">4Fe-4S</keyword>
<evidence type="ECO:0000256" key="5">
    <source>
        <dbReference type="ARBA" id="ARBA00022982"/>
    </source>
</evidence>
<name>A0A1T4LRD0_9FIRM</name>